<evidence type="ECO:0000256" key="1">
    <source>
        <dbReference type="SAM" id="MobiDB-lite"/>
    </source>
</evidence>
<dbReference type="Proteomes" id="UP000663872">
    <property type="component" value="Unassembled WGS sequence"/>
</dbReference>
<evidence type="ECO:0000313" key="2">
    <source>
        <dbReference type="EMBL" id="CAF3547348.1"/>
    </source>
</evidence>
<feature type="non-terminal residue" evidence="2">
    <location>
        <position position="48"/>
    </location>
</feature>
<dbReference type="Proteomes" id="UP000663848">
    <property type="component" value="Unassembled WGS sequence"/>
</dbReference>
<dbReference type="EMBL" id="CAJOBS010000174">
    <property type="protein sequence ID" value="CAF4514689.1"/>
    <property type="molecule type" value="Genomic_DNA"/>
</dbReference>
<accession>A0A818K132</accession>
<dbReference type="EMBL" id="CAJOBR010005194">
    <property type="protein sequence ID" value="CAF4809811.1"/>
    <property type="molecule type" value="Genomic_DNA"/>
</dbReference>
<organism evidence="2 7">
    <name type="scientific">Rotaria socialis</name>
    <dbReference type="NCBI Taxonomy" id="392032"/>
    <lineage>
        <taxon>Eukaryota</taxon>
        <taxon>Metazoa</taxon>
        <taxon>Spiralia</taxon>
        <taxon>Gnathifera</taxon>
        <taxon>Rotifera</taxon>
        <taxon>Eurotatoria</taxon>
        <taxon>Bdelloidea</taxon>
        <taxon>Philodinida</taxon>
        <taxon>Philodinidae</taxon>
        <taxon>Rotaria</taxon>
    </lineage>
</organism>
<evidence type="ECO:0000313" key="5">
    <source>
        <dbReference type="EMBL" id="CAF4514689.1"/>
    </source>
</evidence>
<name>A0A818K132_9BILA</name>
<evidence type="ECO:0000313" key="4">
    <source>
        <dbReference type="EMBL" id="CAF4511012.1"/>
    </source>
</evidence>
<dbReference type="EMBL" id="CAJNYT010003302">
    <property type="protein sequence ID" value="CAF3547348.1"/>
    <property type="molecule type" value="Genomic_DNA"/>
</dbReference>
<dbReference type="Proteomes" id="UP000663833">
    <property type="component" value="Unassembled WGS sequence"/>
</dbReference>
<dbReference type="Proteomes" id="UP000663851">
    <property type="component" value="Unassembled WGS sequence"/>
</dbReference>
<protein>
    <submittedName>
        <fullName evidence="2">Uncharacterized protein</fullName>
    </submittedName>
</protein>
<comment type="caution">
    <text evidence="2">The sequence shown here is derived from an EMBL/GenBank/DDBJ whole genome shotgun (WGS) entry which is preliminary data.</text>
</comment>
<gene>
    <name evidence="2" type="ORF">GRG538_LOCUS20062</name>
    <name evidence="4" type="ORF">HFQ381_LOCUS28470</name>
    <name evidence="3" type="ORF">LUA448_LOCUS30274</name>
    <name evidence="6" type="ORF">QYT958_LOCUS24393</name>
    <name evidence="5" type="ORF">TOA249_LOCUS4535</name>
</gene>
<evidence type="ECO:0000313" key="3">
    <source>
        <dbReference type="EMBL" id="CAF3597848.1"/>
    </source>
</evidence>
<proteinExistence type="predicted"/>
<dbReference type="EMBL" id="CAJNYD010004404">
    <property type="protein sequence ID" value="CAF3597848.1"/>
    <property type="molecule type" value="Genomic_DNA"/>
</dbReference>
<reference evidence="2" key="1">
    <citation type="submission" date="2021-02" db="EMBL/GenBank/DDBJ databases">
        <authorList>
            <person name="Nowell W R."/>
        </authorList>
    </citation>
    <scope>NUCLEOTIDE SEQUENCE</scope>
</reference>
<feature type="region of interest" description="Disordered" evidence="1">
    <location>
        <begin position="27"/>
        <end position="48"/>
    </location>
</feature>
<dbReference type="EMBL" id="CAJOBO010004066">
    <property type="protein sequence ID" value="CAF4511012.1"/>
    <property type="molecule type" value="Genomic_DNA"/>
</dbReference>
<dbReference type="AlphaFoldDB" id="A0A818K132"/>
<evidence type="ECO:0000313" key="7">
    <source>
        <dbReference type="Proteomes" id="UP000663872"/>
    </source>
</evidence>
<sequence>MGRNERPIVTRIAPPPPQYRCRYDYSAVDSDDDSSEHSGCSLAEYSNQ</sequence>
<dbReference type="Proteomes" id="UP000663838">
    <property type="component" value="Unassembled WGS sequence"/>
</dbReference>
<evidence type="ECO:0000313" key="6">
    <source>
        <dbReference type="EMBL" id="CAF4809811.1"/>
    </source>
</evidence>